<evidence type="ECO:0000256" key="2">
    <source>
        <dbReference type="ARBA" id="ARBA00006356"/>
    </source>
</evidence>
<feature type="chain" id="PRO_5037471316" evidence="9">
    <location>
        <begin position="18"/>
        <end position="169"/>
    </location>
</feature>
<evidence type="ECO:0000256" key="7">
    <source>
        <dbReference type="ARBA" id="ARBA00023320"/>
    </source>
</evidence>
<evidence type="ECO:0000256" key="4">
    <source>
        <dbReference type="ARBA" id="ARBA00022685"/>
    </source>
</evidence>
<evidence type="ECO:0000313" key="10">
    <source>
        <dbReference type="Proteomes" id="UP000887566"/>
    </source>
</evidence>
<keyword evidence="7" id="KW-0527">Neuropeptide</keyword>
<feature type="region of interest" description="Disordered" evidence="8">
    <location>
        <begin position="117"/>
        <end position="139"/>
    </location>
</feature>
<dbReference type="GO" id="GO:0007218">
    <property type="term" value="P:neuropeptide signaling pathway"/>
    <property type="evidence" value="ECO:0007669"/>
    <property type="project" value="UniProtKB-KW"/>
</dbReference>
<name>A0A914UZJ0_9BILA</name>
<evidence type="ECO:0000313" key="11">
    <source>
        <dbReference type="WBParaSite" id="PSAMB.scaffold1372size32455.g12839.t1"/>
    </source>
</evidence>
<dbReference type="GO" id="GO:0005576">
    <property type="term" value="C:extracellular region"/>
    <property type="evidence" value="ECO:0007669"/>
    <property type="project" value="UniProtKB-SubCell"/>
</dbReference>
<protein>
    <submittedName>
        <fullName evidence="11">Uncharacterized protein</fullName>
    </submittedName>
</protein>
<keyword evidence="6" id="KW-0027">Amidation</keyword>
<accession>A0A914UZJ0</accession>
<feature type="signal peptide" evidence="9">
    <location>
        <begin position="1"/>
        <end position="17"/>
    </location>
</feature>
<dbReference type="Proteomes" id="UP000887566">
    <property type="component" value="Unplaced"/>
</dbReference>
<keyword evidence="3" id="KW-0964">Secreted</keyword>
<keyword evidence="9" id="KW-0732">Signal</keyword>
<evidence type="ECO:0000256" key="9">
    <source>
        <dbReference type="SAM" id="SignalP"/>
    </source>
</evidence>
<keyword evidence="10" id="KW-1185">Reference proteome</keyword>
<evidence type="ECO:0000256" key="1">
    <source>
        <dbReference type="ARBA" id="ARBA00004613"/>
    </source>
</evidence>
<comment type="similarity">
    <text evidence="2">Belongs to the FARP (FMRFamide related peptide) family.</text>
</comment>
<sequence length="169" mass="18715">MLLRQLVVISLAVCATAVTSDEDAVANSNLNADQRAYDLLSIIRALQYLNSQIQEEALKRLSMPGSALGAGRSPMVVSVDDATYAGNDDPAFVRGQRAVRNPLRFGKRESFRQPLRFGKRAGDQALSTSEQLQQGKRLSAVRNPLRFGKRADLRQPLRFGKRLFSEPLD</sequence>
<dbReference type="InterPro" id="IPR002544">
    <property type="entry name" value="FMRFamid-related_peptide-like"/>
</dbReference>
<evidence type="ECO:0000256" key="8">
    <source>
        <dbReference type="SAM" id="MobiDB-lite"/>
    </source>
</evidence>
<dbReference type="AlphaFoldDB" id="A0A914UZJ0"/>
<evidence type="ECO:0000256" key="6">
    <source>
        <dbReference type="ARBA" id="ARBA00022815"/>
    </source>
</evidence>
<dbReference type="Pfam" id="PF01581">
    <property type="entry name" value="FARP"/>
    <property type="match status" value="3"/>
</dbReference>
<evidence type="ECO:0000256" key="3">
    <source>
        <dbReference type="ARBA" id="ARBA00022525"/>
    </source>
</evidence>
<feature type="compositionally biased region" description="Polar residues" evidence="8">
    <location>
        <begin position="125"/>
        <end position="136"/>
    </location>
</feature>
<dbReference type="PANTHER" id="PTHR20986">
    <property type="entry name" value="FMRFAMIDE-RELATED PEPTIDES"/>
    <property type="match status" value="1"/>
</dbReference>
<organism evidence="10 11">
    <name type="scientific">Plectus sambesii</name>
    <dbReference type="NCBI Taxonomy" id="2011161"/>
    <lineage>
        <taxon>Eukaryota</taxon>
        <taxon>Metazoa</taxon>
        <taxon>Ecdysozoa</taxon>
        <taxon>Nematoda</taxon>
        <taxon>Chromadorea</taxon>
        <taxon>Plectida</taxon>
        <taxon>Plectina</taxon>
        <taxon>Plectoidea</taxon>
        <taxon>Plectidae</taxon>
        <taxon>Plectus</taxon>
    </lineage>
</organism>
<dbReference type="InterPro" id="IPR051041">
    <property type="entry name" value="FMRFamide-related_np"/>
</dbReference>
<evidence type="ECO:0000256" key="5">
    <source>
        <dbReference type="ARBA" id="ARBA00022737"/>
    </source>
</evidence>
<comment type="subcellular location">
    <subcellularLocation>
        <location evidence="1">Secreted</location>
    </subcellularLocation>
</comment>
<keyword evidence="5" id="KW-0677">Repeat</keyword>
<dbReference type="PANTHER" id="PTHR20986:SF22">
    <property type="entry name" value="FMRFAMIDE-RELATED PEPTIDES"/>
    <property type="match status" value="1"/>
</dbReference>
<proteinExistence type="inferred from homology"/>
<dbReference type="WBParaSite" id="PSAMB.scaffold1372size32455.g12839.t1">
    <property type="protein sequence ID" value="PSAMB.scaffold1372size32455.g12839.t1"/>
    <property type="gene ID" value="PSAMB.scaffold1372size32455.g12839"/>
</dbReference>
<keyword evidence="4" id="KW-0165">Cleavage on pair of basic residues</keyword>
<reference evidence="11" key="1">
    <citation type="submission" date="2022-11" db="UniProtKB">
        <authorList>
            <consortium name="WormBaseParasite"/>
        </authorList>
    </citation>
    <scope>IDENTIFICATION</scope>
</reference>